<evidence type="ECO:0000256" key="1">
    <source>
        <dbReference type="ARBA" id="ARBA00009625"/>
    </source>
</evidence>
<dbReference type="Gene3D" id="3.40.50.300">
    <property type="entry name" value="P-loop containing nucleotide triphosphate hydrolases"/>
    <property type="match status" value="1"/>
</dbReference>
<proteinExistence type="inferred from homology"/>
<keyword evidence="2" id="KW-0547">Nucleotide-binding</keyword>
<dbReference type="InterPro" id="IPR003593">
    <property type="entry name" value="AAA+_ATPase"/>
</dbReference>
<dbReference type="Pfam" id="PF03308">
    <property type="entry name" value="MeaB"/>
    <property type="match status" value="1"/>
</dbReference>
<dbReference type="GO" id="GO:0005525">
    <property type="term" value="F:GTP binding"/>
    <property type="evidence" value="ECO:0007669"/>
    <property type="project" value="UniProtKB-KW"/>
</dbReference>
<dbReference type="KEGG" id="snan:I6N98_00775"/>
<evidence type="ECO:0000313" key="7">
    <source>
        <dbReference type="EMBL" id="QQD18443.1"/>
    </source>
</evidence>
<dbReference type="SMART" id="SM00382">
    <property type="entry name" value="AAA"/>
    <property type="match status" value="1"/>
</dbReference>
<dbReference type="SUPFAM" id="SSF52540">
    <property type="entry name" value="P-loop containing nucleoside triphosphate hydrolases"/>
    <property type="match status" value="1"/>
</dbReference>
<dbReference type="InterPro" id="IPR052040">
    <property type="entry name" value="GTPase/Isobutyryl-CoA_mutase"/>
</dbReference>
<dbReference type="EMBL" id="CP066167">
    <property type="protein sequence ID" value="QQD18443.1"/>
    <property type="molecule type" value="Genomic_DNA"/>
</dbReference>
<name>A0A7T4UQQ7_9GAMM</name>
<reference evidence="7 8" key="1">
    <citation type="submission" date="2020-12" db="EMBL/GenBank/DDBJ databases">
        <authorList>
            <person name="Shan Y."/>
        </authorList>
    </citation>
    <scope>NUCLEOTIDE SEQUENCE [LARGE SCALE GENOMIC DNA]</scope>
    <source>
        <strain evidence="8">csc3.9</strain>
    </source>
</reference>
<dbReference type="Proteomes" id="UP000596063">
    <property type="component" value="Chromosome"/>
</dbReference>
<dbReference type="AlphaFoldDB" id="A0A7T4UQQ7"/>
<keyword evidence="5" id="KW-0143">Chaperone</keyword>
<dbReference type="InterPro" id="IPR027417">
    <property type="entry name" value="P-loop_NTPase"/>
</dbReference>
<gene>
    <name evidence="7" type="primary">meaB</name>
    <name evidence="7" type="ORF">I6N98_00775</name>
</gene>
<evidence type="ECO:0000259" key="6">
    <source>
        <dbReference type="SMART" id="SM00382"/>
    </source>
</evidence>
<dbReference type="NCBIfam" id="TIGR00750">
    <property type="entry name" value="lao"/>
    <property type="match status" value="1"/>
</dbReference>
<evidence type="ECO:0000256" key="2">
    <source>
        <dbReference type="ARBA" id="ARBA00022741"/>
    </source>
</evidence>
<evidence type="ECO:0000313" key="8">
    <source>
        <dbReference type="Proteomes" id="UP000596063"/>
    </source>
</evidence>
<dbReference type="GO" id="GO:0003924">
    <property type="term" value="F:GTPase activity"/>
    <property type="evidence" value="ECO:0007669"/>
    <property type="project" value="InterPro"/>
</dbReference>
<dbReference type="InterPro" id="IPR005129">
    <property type="entry name" value="GTPase_ArgK"/>
</dbReference>
<evidence type="ECO:0000256" key="3">
    <source>
        <dbReference type="ARBA" id="ARBA00022801"/>
    </source>
</evidence>
<dbReference type="PANTHER" id="PTHR43087:SF1">
    <property type="entry name" value="LAO_AO TRANSPORT SYSTEM ATPASE"/>
    <property type="match status" value="1"/>
</dbReference>
<keyword evidence="4" id="KW-0342">GTP-binding</keyword>
<evidence type="ECO:0000256" key="4">
    <source>
        <dbReference type="ARBA" id="ARBA00023134"/>
    </source>
</evidence>
<keyword evidence="3" id="KW-0378">Hydrolase</keyword>
<evidence type="ECO:0000256" key="5">
    <source>
        <dbReference type="ARBA" id="ARBA00023186"/>
    </source>
</evidence>
<dbReference type="PANTHER" id="PTHR43087">
    <property type="entry name" value="LYSINE/ARGININE/ORNITHINE TRANSPORT SYSTEM KINASE"/>
    <property type="match status" value="1"/>
</dbReference>
<comment type="similarity">
    <text evidence="1">Belongs to the SIMIBI class G3E GTPase family. ArgK/MeaB subfamily.</text>
</comment>
<keyword evidence="8" id="KW-1185">Reference proteome</keyword>
<organism evidence="7 8">
    <name type="scientific">Spongiibacter nanhainus</name>
    <dbReference type="NCBI Taxonomy" id="2794344"/>
    <lineage>
        <taxon>Bacteria</taxon>
        <taxon>Pseudomonadati</taxon>
        <taxon>Pseudomonadota</taxon>
        <taxon>Gammaproteobacteria</taxon>
        <taxon>Cellvibrionales</taxon>
        <taxon>Spongiibacteraceae</taxon>
        <taxon>Spongiibacter</taxon>
    </lineage>
</organism>
<accession>A0A7T4UQQ7</accession>
<dbReference type="CDD" id="cd03114">
    <property type="entry name" value="MMAA-like"/>
    <property type="match status" value="1"/>
</dbReference>
<dbReference type="RefSeq" id="WP_198569934.1">
    <property type="nucleotide sequence ID" value="NZ_CP066167.1"/>
</dbReference>
<protein>
    <submittedName>
        <fullName evidence="7">Methylmalonyl Co-A mutase-associated GTPase MeaB</fullName>
    </submittedName>
</protein>
<feature type="domain" description="AAA+ ATPase" evidence="6">
    <location>
        <begin position="50"/>
        <end position="187"/>
    </location>
</feature>
<sequence>MSSAAKESADFVERLMAGDLAAGARVIRWLDDGDPRGPSALSQLSPHTGRAHVVGITGPPGAGKSTLTNSLISELRCRGYRVGVLAIDPSSPFTGGAILGDRVRMSQHTLDPDVFIRSIGTRGQAGGLSRSTHDACQVLDAMGYQVILVETVGVGQDEIDVVALAHTTLIVGVPGLGDEVQAVKAGLMEAGDIFVINKADRDGFDAVWRQFELMLHLREEARLRSGDADDTSLSPWVPPLLSAVASLNQGAAGIVDALQSHRRFLQDSGDFARRTRQRLRAQFYTLLQEAVLNEVDSLFGKEDMQRLEKGAWDPYTAAQQALQNWRKHTGAASL</sequence>